<gene>
    <name evidence="2" type="ORF">LCGC14_0845110</name>
</gene>
<protein>
    <submittedName>
        <fullName evidence="2">Uncharacterized protein</fullName>
    </submittedName>
</protein>
<feature type="non-terminal residue" evidence="2">
    <location>
        <position position="1"/>
    </location>
</feature>
<dbReference type="AlphaFoldDB" id="A0A0F9PC09"/>
<name>A0A0F9PC09_9ZZZZ</name>
<comment type="caution">
    <text evidence="2">The sequence shown here is derived from an EMBL/GenBank/DDBJ whole genome shotgun (WGS) entry which is preliminary data.</text>
</comment>
<feature type="compositionally biased region" description="Basic and acidic residues" evidence="1">
    <location>
        <begin position="475"/>
        <end position="495"/>
    </location>
</feature>
<dbReference type="EMBL" id="LAZR01002494">
    <property type="protein sequence ID" value="KKN29350.1"/>
    <property type="molecule type" value="Genomic_DNA"/>
</dbReference>
<evidence type="ECO:0000256" key="1">
    <source>
        <dbReference type="SAM" id="MobiDB-lite"/>
    </source>
</evidence>
<evidence type="ECO:0000313" key="2">
    <source>
        <dbReference type="EMBL" id="KKN29350.1"/>
    </source>
</evidence>
<proteinExistence type="predicted"/>
<sequence>LKAPVLALGHLARLGVTRRHELQPEGVVEPLVKESAVQVQQDVGDILEGYYHLWLPPLLADLSLGEYIFLYRMAVRQGLRLHARALDDYCEAPGAGGGGHAPPCKLLLAPARQSPVYPDAQGRFLSPGQGVVVYGEHVVAGYEVYGYGVVVVRVTLAGYGVEDLFAQDDLGLVALAGDLDHDLDRPVRVRPYAHGAWGGVVAYDEAYVSYLHTAFAVVEAHVVASGLKRGGEADFPAGPAPKELEHGGVLAVELLIPMGEGGGDYARPRVGVEVRGHAEPYGYLVAGGVFLSPEREAGASSRACRLHHEGVAGLYTVAPVWPVVVRAGLVPARRKPVELHLAASAALGVVVLSVGILRSESAHYGYPVLRIAGHAGVVDGYELVSRVHVLAGSEGCCALEGSGRRHYLCLLPGVQALESADQGDEYGYHRHCRDHVACKPHHGPLEPGPAAGRVRGVQALHTGHVPVHGRYVEDHEGEADQRADKRHGACEQVHDPDDDELEEHVPAVPAHVLFALQESAHAARVLSKDHVGGEGEPCQEDEARDNEEQEPSEDYEALEHHDPDEGEGLAEGRGYGAADAERLVRGRGEHGAHGNYGYGDDGYQVEPGHGGYCYEIGVCGEQWHYEHGGEYGHDYGRYIEDVQDYEGEPALFEYLPGALEEILKLHGLACFGRSCGGQTGPGRGPWRLHVLACLLALEVIGVSPEVQPAFHAERTQGLLGLAVGAAHVAPFTPGAFLSRMLGVGLEVQPAGGASTTSAASGAFGLLGLAARACDIVGHGYNFLLKGLFMEARLSYVRLGHVAAHHAVGVEVVSVLAYGVLHHACPYVPVVVVYGNDVLFELAVEVLCVLLVGVLVQGDLGGRAPDGPSGIALDVPLDPPPVEHAEVHHTVMGGLHARGAGGLVGSLWLNHLLLDN</sequence>
<feature type="region of interest" description="Disordered" evidence="1">
    <location>
        <begin position="475"/>
        <end position="500"/>
    </location>
</feature>
<reference evidence="2" key="1">
    <citation type="journal article" date="2015" name="Nature">
        <title>Complex archaea that bridge the gap between prokaryotes and eukaryotes.</title>
        <authorList>
            <person name="Spang A."/>
            <person name="Saw J.H."/>
            <person name="Jorgensen S.L."/>
            <person name="Zaremba-Niedzwiedzka K."/>
            <person name="Martijn J."/>
            <person name="Lind A.E."/>
            <person name="van Eijk R."/>
            <person name="Schleper C."/>
            <person name="Guy L."/>
            <person name="Ettema T.J."/>
        </authorList>
    </citation>
    <scope>NUCLEOTIDE SEQUENCE</scope>
</reference>
<accession>A0A0F9PC09</accession>
<feature type="region of interest" description="Disordered" evidence="1">
    <location>
        <begin position="525"/>
        <end position="572"/>
    </location>
</feature>
<organism evidence="2">
    <name type="scientific">marine sediment metagenome</name>
    <dbReference type="NCBI Taxonomy" id="412755"/>
    <lineage>
        <taxon>unclassified sequences</taxon>
        <taxon>metagenomes</taxon>
        <taxon>ecological metagenomes</taxon>
    </lineage>
</organism>
<feature type="compositionally biased region" description="Acidic residues" evidence="1">
    <location>
        <begin position="537"/>
        <end position="556"/>
    </location>
</feature>